<dbReference type="EMBL" id="CAJEWN010000163">
    <property type="protein sequence ID" value="CAD2170104.1"/>
    <property type="molecule type" value="Genomic_DNA"/>
</dbReference>
<accession>A0A6V7V5M2</accession>
<comment type="caution">
    <text evidence="1">The sequence shown here is derived from an EMBL/GenBank/DDBJ whole genome shotgun (WGS) entry which is preliminary data.</text>
</comment>
<reference evidence="1 2" key="1">
    <citation type="submission" date="2020-08" db="EMBL/GenBank/DDBJ databases">
        <authorList>
            <person name="Koutsovoulos G."/>
            <person name="Danchin GJ E."/>
        </authorList>
    </citation>
    <scope>NUCLEOTIDE SEQUENCE [LARGE SCALE GENOMIC DNA]</scope>
</reference>
<sequence>MCIYIYLVSSSVKNTKNIGIYFIHILMPFLGRVENLFNQKDNFLSRIFNGPEKFKN</sequence>
<protein>
    <submittedName>
        <fullName evidence="1">Uncharacterized protein</fullName>
    </submittedName>
</protein>
<dbReference type="AlphaFoldDB" id="A0A6V7V5M2"/>
<proteinExistence type="predicted"/>
<gene>
    <name evidence="1" type="ORF">MENT_LOCUS21479</name>
</gene>
<evidence type="ECO:0000313" key="2">
    <source>
        <dbReference type="Proteomes" id="UP000580250"/>
    </source>
</evidence>
<name>A0A6V7V5M2_MELEN</name>
<dbReference type="Proteomes" id="UP000580250">
    <property type="component" value="Unassembled WGS sequence"/>
</dbReference>
<evidence type="ECO:0000313" key="1">
    <source>
        <dbReference type="EMBL" id="CAD2170104.1"/>
    </source>
</evidence>
<organism evidence="1 2">
    <name type="scientific">Meloidogyne enterolobii</name>
    <name type="common">Root-knot nematode worm</name>
    <name type="synonym">Meloidogyne mayaguensis</name>
    <dbReference type="NCBI Taxonomy" id="390850"/>
    <lineage>
        <taxon>Eukaryota</taxon>
        <taxon>Metazoa</taxon>
        <taxon>Ecdysozoa</taxon>
        <taxon>Nematoda</taxon>
        <taxon>Chromadorea</taxon>
        <taxon>Rhabditida</taxon>
        <taxon>Tylenchina</taxon>
        <taxon>Tylenchomorpha</taxon>
        <taxon>Tylenchoidea</taxon>
        <taxon>Meloidogynidae</taxon>
        <taxon>Meloidogyninae</taxon>
        <taxon>Meloidogyne</taxon>
    </lineage>
</organism>